<name>A0A251RNB6_HELAN</name>
<keyword evidence="2" id="KW-1185">Reference proteome</keyword>
<protein>
    <submittedName>
        <fullName evidence="1">Uncharacterized protein</fullName>
    </submittedName>
</protein>
<proteinExistence type="predicted"/>
<dbReference type="InParanoid" id="A0A251RNB6"/>
<dbReference type="Proteomes" id="UP000215914">
    <property type="component" value="Chromosome 17"/>
</dbReference>
<reference evidence="2" key="1">
    <citation type="journal article" date="2017" name="Nature">
        <title>The sunflower genome provides insights into oil metabolism, flowering and Asterid evolution.</title>
        <authorList>
            <person name="Badouin H."/>
            <person name="Gouzy J."/>
            <person name="Grassa C.J."/>
            <person name="Murat F."/>
            <person name="Staton S.E."/>
            <person name="Cottret L."/>
            <person name="Lelandais-Briere C."/>
            <person name="Owens G.L."/>
            <person name="Carrere S."/>
            <person name="Mayjonade B."/>
            <person name="Legrand L."/>
            <person name="Gill N."/>
            <person name="Kane N.C."/>
            <person name="Bowers J.E."/>
            <person name="Hubner S."/>
            <person name="Bellec A."/>
            <person name="Berard A."/>
            <person name="Berges H."/>
            <person name="Blanchet N."/>
            <person name="Boniface M.C."/>
            <person name="Brunel D."/>
            <person name="Catrice O."/>
            <person name="Chaidir N."/>
            <person name="Claudel C."/>
            <person name="Donnadieu C."/>
            <person name="Faraut T."/>
            <person name="Fievet G."/>
            <person name="Helmstetter N."/>
            <person name="King M."/>
            <person name="Knapp S.J."/>
            <person name="Lai Z."/>
            <person name="Le Paslier M.C."/>
            <person name="Lippi Y."/>
            <person name="Lorenzon L."/>
            <person name="Mandel J.R."/>
            <person name="Marage G."/>
            <person name="Marchand G."/>
            <person name="Marquand E."/>
            <person name="Bret-Mestries E."/>
            <person name="Morien E."/>
            <person name="Nambeesan S."/>
            <person name="Nguyen T."/>
            <person name="Pegot-Espagnet P."/>
            <person name="Pouilly N."/>
            <person name="Raftis F."/>
            <person name="Sallet E."/>
            <person name="Schiex T."/>
            <person name="Thomas J."/>
            <person name="Vandecasteele C."/>
            <person name="Vares D."/>
            <person name="Vear F."/>
            <person name="Vautrin S."/>
            <person name="Crespi M."/>
            <person name="Mangin B."/>
            <person name="Burke J.M."/>
            <person name="Salse J."/>
            <person name="Munos S."/>
            <person name="Vincourt P."/>
            <person name="Rieseberg L.H."/>
            <person name="Langlade N.B."/>
        </authorList>
    </citation>
    <scope>NUCLEOTIDE SEQUENCE [LARGE SCALE GENOMIC DNA]</scope>
    <source>
        <strain evidence="2">cv. SF193</strain>
    </source>
</reference>
<gene>
    <name evidence="1" type="ORF">HannXRQ_Chr17g0545851</name>
</gene>
<sequence length="59" mass="6778">MPNLTQTMVEVIIPLDEARRKFIADIGQVSVIQESSTAIRIKYEVILHNRDMCIVFDDT</sequence>
<dbReference type="EMBL" id="CM007906">
    <property type="protein sequence ID" value="OTF85988.1"/>
    <property type="molecule type" value="Genomic_DNA"/>
</dbReference>
<evidence type="ECO:0000313" key="1">
    <source>
        <dbReference type="EMBL" id="OTF85988.1"/>
    </source>
</evidence>
<evidence type="ECO:0000313" key="2">
    <source>
        <dbReference type="Proteomes" id="UP000215914"/>
    </source>
</evidence>
<dbReference type="AlphaFoldDB" id="A0A251RNB6"/>
<accession>A0A251RNB6</accession>
<organism evidence="1 2">
    <name type="scientific">Helianthus annuus</name>
    <name type="common">Common sunflower</name>
    <dbReference type="NCBI Taxonomy" id="4232"/>
    <lineage>
        <taxon>Eukaryota</taxon>
        <taxon>Viridiplantae</taxon>
        <taxon>Streptophyta</taxon>
        <taxon>Embryophyta</taxon>
        <taxon>Tracheophyta</taxon>
        <taxon>Spermatophyta</taxon>
        <taxon>Magnoliopsida</taxon>
        <taxon>eudicotyledons</taxon>
        <taxon>Gunneridae</taxon>
        <taxon>Pentapetalae</taxon>
        <taxon>asterids</taxon>
        <taxon>campanulids</taxon>
        <taxon>Asterales</taxon>
        <taxon>Asteraceae</taxon>
        <taxon>Asteroideae</taxon>
        <taxon>Heliantheae alliance</taxon>
        <taxon>Heliantheae</taxon>
        <taxon>Helianthus</taxon>
    </lineage>
</organism>